<dbReference type="Pfam" id="PF00005">
    <property type="entry name" value="ABC_tran"/>
    <property type="match status" value="1"/>
</dbReference>
<dbReference type="PANTHER" id="PTHR24221:SF590">
    <property type="entry name" value="COMPONENT LINKED WITH THE ASSEMBLY OF CYTOCHROME' TRANSPORT TRANSMEMBRANE ATP-BINDING PROTEIN ABC TRANSPORTER CYDD-RELATED"/>
    <property type="match status" value="1"/>
</dbReference>
<feature type="domain" description="ABC transmembrane type-1" evidence="10">
    <location>
        <begin position="16"/>
        <end position="292"/>
    </location>
</feature>
<keyword evidence="4 12" id="KW-0067">ATP-binding</keyword>
<dbReference type="InterPro" id="IPR036640">
    <property type="entry name" value="ABC1_TM_sf"/>
</dbReference>
<dbReference type="GeneID" id="93727417"/>
<evidence type="ECO:0000313" key="14">
    <source>
        <dbReference type="Proteomes" id="UP000595942"/>
    </source>
</evidence>
<dbReference type="Pfam" id="PF00664">
    <property type="entry name" value="ABC_membrane"/>
    <property type="match status" value="1"/>
</dbReference>
<evidence type="ECO:0000313" key="11">
    <source>
        <dbReference type="EMBL" id="QQS82679.1"/>
    </source>
</evidence>
<dbReference type="InterPro" id="IPR003439">
    <property type="entry name" value="ABC_transporter-like_ATP-bd"/>
</dbReference>
<dbReference type="GO" id="GO:0005524">
    <property type="term" value="F:ATP binding"/>
    <property type="evidence" value="ECO:0007669"/>
    <property type="project" value="UniProtKB-KW"/>
</dbReference>
<dbReference type="OrthoDB" id="9806127at2"/>
<dbReference type="EMBL" id="CP068073">
    <property type="protein sequence ID" value="QQS82679.1"/>
    <property type="molecule type" value="Genomic_DNA"/>
</dbReference>
<evidence type="ECO:0000256" key="5">
    <source>
        <dbReference type="ARBA" id="ARBA00022989"/>
    </source>
</evidence>
<feature type="transmembrane region" description="Helical" evidence="8">
    <location>
        <begin position="12"/>
        <end position="31"/>
    </location>
</feature>
<dbReference type="RefSeq" id="WP_047132754.1">
    <property type="nucleotide sequence ID" value="NZ_CP015114.1"/>
</dbReference>
<keyword evidence="6 8" id="KW-0472">Membrane</keyword>
<evidence type="ECO:0000259" key="9">
    <source>
        <dbReference type="PROSITE" id="PS50893"/>
    </source>
</evidence>
<dbReference type="PANTHER" id="PTHR24221">
    <property type="entry name" value="ATP-BINDING CASSETTE SUB-FAMILY B"/>
    <property type="match status" value="1"/>
</dbReference>
<dbReference type="AlphaFoldDB" id="A0A143PCN8"/>
<dbReference type="SMART" id="SM00382">
    <property type="entry name" value="AAA"/>
    <property type="match status" value="1"/>
</dbReference>
<dbReference type="InterPro" id="IPR039421">
    <property type="entry name" value="Type_1_exporter"/>
</dbReference>
<dbReference type="GO" id="GO:0005886">
    <property type="term" value="C:plasma membrane"/>
    <property type="evidence" value="ECO:0007669"/>
    <property type="project" value="UniProtKB-SubCell"/>
</dbReference>
<accession>A0A143PCN8</accession>
<keyword evidence="5 8" id="KW-1133">Transmembrane helix</keyword>
<dbReference type="GO" id="GO:0140359">
    <property type="term" value="F:ABC-type transporter activity"/>
    <property type="evidence" value="ECO:0007669"/>
    <property type="project" value="InterPro"/>
</dbReference>
<dbReference type="Gene3D" id="3.40.50.300">
    <property type="entry name" value="P-loop containing nucleotide triphosphate hydrolases"/>
    <property type="match status" value="1"/>
</dbReference>
<feature type="domain" description="ABC transporter" evidence="9">
    <location>
        <begin position="326"/>
        <end position="546"/>
    </location>
</feature>
<dbReference type="SUPFAM" id="SSF90123">
    <property type="entry name" value="ABC transporter transmembrane region"/>
    <property type="match status" value="1"/>
</dbReference>
<dbReference type="EMBL" id="RQTE01000104">
    <property type="protein sequence ID" value="RZI02371.1"/>
    <property type="molecule type" value="Genomic_DNA"/>
</dbReference>
<reference evidence="12 13" key="1">
    <citation type="submission" date="2018-11" db="EMBL/GenBank/DDBJ databases">
        <title>Genomic profiling of Staphylococcus species from a Poultry farm system in KwaZulu-Natal, South Africa.</title>
        <authorList>
            <person name="Amoako D.G."/>
            <person name="Somboro A.M."/>
            <person name="Abia A.L.K."/>
            <person name="Bester L.A."/>
            <person name="Essack S.Y."/>
        </authorList>
    </citation>
    <scope>NUCLEOTIDE SEQUENCE [LARGE SCALE GENOMIC DNA]</scope>
    <source>
        <strain evidence="12 13">SA11</strain>
    </source>
</reference>
<evidence type="ECO:0000313" key="13">
    <source>
        <dbReference type="Proteomes" id="UP000293854"/>
    </source>
</evidence>
<dbReference type="SUPFAM" id="SSF52540">
    <property type="entry name" value="P-loop containing nucleoside triphosphate hydrolases"/>
    <property type="match status" value="1"/>
</dbReference>
<evidence type="ECO:0000256" key="6">
    <source>
        <dbReference type="ARBA" id="ARBA00023136"/>
    </source>
</evidence>
<name>A0A143PCN8_9STAP</name>
<dbReference type="PROSITE" id="PS50893">
    <property type="entry name" value="ABC_TRANSPORTER_2"/>
    <property type="match status" value="1"/>
</dbReference>
<gene>
    <name evidence="12" type="ORF">EIG99_06420</name>
    <name evidence="11" type="ORF">I6J05_12500</name>
</gene>
<keyword evidence="14" id="KW-1185">Reference proteome</keyword>
<feature type="transmembrane region" description="Helical" evidence="8">
    <location>
        <begin position="150"/>
        <end position="168"/>
    </location>
</feature>
<feature type="transmembrane region" description="Helical" evidence="8">
    <location>
        <begin position="51"/>
        <end position="70"/>
    </location>
</feature>
<dbReference type="PROSITE" id="PS00211">
    <property type="entry name" value="ABC_TRANSPORTER_1"/>
    <property type="match status" value="1"/>
</dbReference>
<dbReference type="Proteomes" id="UP000595942">
    <property type="component" value="Chromosome"/>
</dbReference>
<proteinExistence type="predicted"/>
<keyword evidence="3" id="KW-0547">Nucleotide-binding</keyword>
<dbReference type="InterPro" id="IPR003593">
    <property type="entry name" value="AAA+_ATPase"/>
</dbReference>
<dbReference type="Gene3D" id="1.20.1560.10">
    <property type="entry name" value="ABC transporter type 1, transmembrane domain"/>
    <property type="match status" value="1"/>
</dbReference>
<evidence type="ECO:0000256" key="4">
    <source>
        <dbReference type="ARBA" id="ARBA00022840"/>
    </source>
</evidence>
<evidence type="ECO:0000256" key="7">
    <source>
        <dbReference type="ARBA" id="ARBA00025074"/>
    </source>
</evidence>
<reference evidence="11 14" key="2">
    <citation type="submission" date="2021-01" db="EMBL/GenBank/DDBJ databases">
        <title>FDA dAtabase for Regulatory Grade micrObial Sequences (FDA-ARGOS): Supporting development and validation of Infectious Disease Dx tests.</title>
        <authorList>
            <person name="Sproer C."/>
            <person name="Gronow S."/>
            <person name="Severitt S."/>
            <person name="Schroder I."/>
            <person name="Tallon L."/>
            <person name="Sadzewicz L."/>
            <person name="Zhao X."/>
            <person name="Boylan J."/>
            <person name="Ott S."/>
            <person name="Bowen H."/>
            <person name="Vavikolanu K."/>
            <person name="Mehta A."/>
            <person name="Aluvathingal J."/>
            <person name="Nadendla S."/>
            <person name="Lowell S."/>
            <person name="Myers T."/>
            <person name="Yan Y."/>
            <person name="Sichtig H."/>
        </authorList>
    </citation>
    <scope>NUCLEOTIDE SEQUENCE [LARGE SCALE GENOMIC DNA]</scope>
    <source>
        <strain evidence="11 14">FDAARGOS_1148</strain>
    </source>
</reference>
<dbReference type="PROSITE" id="PS50929">
    <property type="entry name" value="ABC_TM1F"/>
    <property type="match status" value="1"/>
</dbReference>
<evidence type="ECO:0000256" key="2">
    <source>
        <dbReference type="ARBA" id="ARBA00022692"/>
    </source>
</evidence>
<evidence type="ECO:0000313" key="12">
    <source>
        <dbReference type="EMBL" id="RZI02371.1"/>
    </source>
</evidence>
<dbReference type="Proteomes" id="UP000293854">
    <property type="component" value="Unassembled WGS sequence"/>
</dbReference>
<sequence length="546" mass="60976">MKNLTRYIQKYISYPILMAFVCALLAIVVVAQNVTIAKVLNIMLTKAQSSISLTAILGILLVILILRAVLNMSNQLLGSQLAYKVKTNLRKRAVAQNADQPIGEQMSVITESIDGIAPFYQDYLPQVFKAVMIPLFIIIAMCFIHLNTALIMMVTAPFIPVFYILFGLKTRDESKDQMTYLTQFSQRFLNLAQGLITLKLFNRSKQAETTIYQESTKFRDKTMKILRSAFLSGLMLEFISLLGIGLVALEAGLGLVLFHNINFQTAAIAIILAPEFYNSIKDLGQAFHTGKQSEGAADVVFDMLDTDQNNIGTTRYSVNAAQDAQIHLDQVSYHYPNTERLAVDKVTLDIHKGDHIALVGPSGAGKTTLSQLILQIRQPSKGTVSFNKENLKLGVLSQQPYIFNASIRDNVAMFKDVPDHEIMKVIEAVGLMDKIESLPQGLDTAIGEGGEMLSGGQMRRIELSRVLLDRPEVVVFDEPATGLDVWTERIIQTALKEYFDTRTVIMIAHRQSTIRAADRRIYMKQGRIETDDRDISIGMRKGREDS</sequence>
<dbReference type="InterPro" id="IPR027417">
    <property type="entry name" value="P-loop_NTPase"/>
</dbReference>
<evidence type="ECO:0000256" key="8">
    <source>
        <dbReference type="SAM" id="Phobius"/>
    </source>
</evidence>
<evidence type="ECO:0000256" key="3">
    <source>
        <dbReference type="ARBA" id="ARBA00022741"/>
    </source>
</evidence>
<dbReference type="KEGG" id="scv:A4G25_06030"/>
<feature type="transmembrane region" description="Helical" evidence="8">
    <location>
        <begin position="229"/>
        <end position="249"/>
    </location>
</feature>
<dbReference type="GO" id="GO:0016887">
    <property type="term" value="F:ATP hydrolysis activity"/>
    <property type="evidence" value="ECO:0007669"/>
    <property type="project" value="InterPro"/>
</dbReference>
<keyword evidence="2 8" id="KW-0812">Transmembrane</keyword>
<dbReference type="InterPro" id="IPR011527">
    <property type="entry name" value="ABC1_TM_dom"/>
</dbReference>
<evidence type="ECO:0000259" key="10">
    <source>
        <dbReference type="PROSITE" id="PS50929"/>
    </source>
</evidence>
<evidence type="ECO:0000256" key="1">
    <source>
        <dbReference type="ARBA" id="ARBA00004651"/>
    </source>
</evidence>
<comment type="function">
    <text evidence="7">May be involved in multidrug export. Transmembrane domains (TMD) form a pore in the cell membrane and the ATP-binding domain (NBD) is responsible for energy generation.</text>
</comment>
<feature type="transmembrane region" description="Helical" evidence="8">
    <location>
        <begin position="127"/>
        <end position="144"/>
    </location>
</feature>
<organism evidence="12 13">
    <name type="scientific">Staphylococcus condimenti</name>
    <dbReference type="NCBI Taxonomy" id="70255"/>
    <lineage>
        <taxon>Bacteria</taxon>
        <taxon>Bacillati</taxon>
        <taxon>Bacillota</taxon>
        <taxon>Bacilli</taxon>
        <taxon>Bacillales</taxon>
        <taxon>Staphylococcaceae</taxon>
        <taxon>Staphylococcus</taxon>
    </lineage>
</organism>
<dbReference type="CDD" id="cd18584">
    <property type="entry name" value="ABC_6TM_AarD_CydD"/>
    <property type="match status" value="1"/>
</dbReference>
<dbReference type="InterPro" id="IPR017871">
    <property type="entry name" value="ABC_transporter-like_CS"/>
</dbReference>
<comment type="subcellular location">
    <subcellularLocation>
        <location evidence="1">Cell membrane</location>
        <topology evidence="1">Multi-pass membrane protein</topology>
    </subcellularLocation>
</comment>
<protein>
    <submittedName>
        <fullName evidence="12">ABC transporter ATP-binding protein/permease</fullName>
    </submittedName>
</protein>